<dbReference type="AlphaFoldDB" id="J9E5N9"/>
<protein>
    <recommendedName>
        <fullName evidence="3">C-type lectin domain-containing protein</fullName>
    </recommendedName>
</protein>
<dbReference type="InterPro" id="IPR016187">
    <property type="entry name" value="CTDL_fold"/>
</dbReference>
<proteinExistence type="predicted"/>
<dbReference type="InterPro" id="IPR016186">
    <property type="entry name" value="C-type_lectin-like/link_sf"/>
</dbReference>
<comment type="caution">
    <text evidence="1">The sequence shown here is derived from an EMBL/GenBank/DDBJ whole genome shotgun (WGS) entry which is preliminary data.</text>
</comment>
<dbReference type="EMBL" id="ADBV01016492">
    <property type="protein sequence ID" value="EJW72292.1"/>
    <property type="molecule type" value="Genomic_DNA"/>
</dbReference>
<accession>J9E5N9</accession>
<gene>
    <name evidence="1" type="ORF">WUBG_16797</name>
</gene>
<sequence length="48" mass="5389">MRWSEAERACANFGGHLASITDEYENMFAFSNKRCKFVNANIMVGTIG</sequence>
<evidence type="ECO:0000313" key="2">
    <source>
        <dbReference type="Proteomes" id="UP000004810"/>
    </source>
</evidence>
<evidence type="ECO:0008006" key="3">
    <source>
        <dbReference type="Google" id="ProtNLM"/>
    </source>
</evidence>
<organism evidence="1 2">
    <name type="scientific">Wuchereria bancrofti</name>
    <dbReference type="NCBI Taxonomy" id="6293"/>
    <lineage>
        <taxon>Eukaryota</taxon>
        <taxon>Metazoa</taxon>
        <taxon>Ecdysozoa</taxon>
        <taxon>Nematoda</taxon>
        <taxon>Chromadorea</taxon>
        <taxon>Rhabditida</taxon>
        <taxon>Spirurina</taxon>
        <taxon>Spiruromorpha</taxon>
        <taxon>Filarioidea</taxon>
        <taxon>Onchocercidae</taxon>
        <taxon>Wuchereria</taxon>
    </lineage>
</organism>
<evidence type="ECO:0000313" key="1">
    <source>
        <dbReference type="EMBL" id="EJW72292.1"/>
    </source>
</evidence>
<reference evidence="2" key="1">
    <citation type="submission" date="2012-08" db="EMBL/GenBank/DDBJ databases">
        <title>The Genome Sequence of Wuchereria bancrofti.</title>
        <authorList>
            <person name="Nutman T.B."/>
            <person name="Fink D.L."/>
            <person name="Russ C."/>
            <person name="Young S."/>
            <person name="Zeng Q."/>
            <person name="Koehrsen M."/>
            <person name="Alvarado L."/>
            <person name="Berlin A."/>
            <person name="Chapman S.B."/>
            <person name="Chen Z."/>
            <person name="Freedman E."/>
            <person name="Gellesch M."/>
            <person name="Goldberg J."/>
            <person name="Griggs A."/>
            <person name="Gujja S."/>
            <person name="Heilman E.R."/>
            <person name="Heiman D."/>
            <person name="Hepburn T."/>
            <person name="Howarth C."/>
            <person name="Jen D."/>
            <person name="Larson L."/>
            <person name="Lewis B."/>
            <person name="Mehta T."/>
            <person name="Park D."/>
            <person name="Pearson M."/>
            <person name="Roberts A."/>
            <person name="Saif S."/>
            <person name="Shea T."/>
            <person name="Shenoy N."/>
            <person name="Sisk P."/>
            <person name="Stolte C."/>
            <person name="Sykes S."/>
            <person name="Walk T."/>
            <person name="White J."/>
            <person name="Yandava C."/>
            <person name="Haas B."/>
            <person name="Henn M.R."/>
            <person name="Nusbaum C."/>
            <person name="Birren B."/>
        </authorList>
    </citation>
    <scope>NUCLEOTIDE SEQUENCE [LARGE SCALE GENOMIC DNA]</scope>
    <source>
        <strain evidence="2">NA</strain>
    </source>
</reference>
<dbReference type="Gene3D" id="3.10.100.10">
    <property type="entry name" value="Mannose-Binding Protein A, subunit A"/>
    <property type="match status" value="1"/>
</dbReference>
<dbReference type="Proteomes" id="UP000004810">
    <property type="component" value="Unassembled WGS sequence"/>
</dbReference>
<name>J9E5N9_WUCBA</name>
<dbReference type="SUPFAM" id="SSF56436">
    <property type="entry name" value="C-type lectin-like"/>
    <property type="match status" value="1"/>
</dbReference>